<evidence type="ECO:0000256" key="2">
    <source>
        <dbReference type="ARBA" id="ARBA00004141"/>
    </source>
</evidence>
<dbReference type="RefSeq" id="WP_201311030.1">
    <property type="nucleotide sequence ID" value="NZ_BLYI01000035.1"/>
</dbReference>
<dbReference type="PRINTS" id="PR00344">
    <property type="entry name" value="BCTRLSENSOR"/>
</dbReference>
<dbReference type="Gene3D" id="1.20.120.620">
    <property type="entry name" value="Backbone structure of the membrane domain of e. Coli histidine kinase receptor kdpd"/>
    <property type="match status" value="1"/>
</dbReference>
<feature type="domain" description="Histidine kinase" evidence="14">
    <location>
        <begin position="131"/>
        <end position="349"/>
    </location>
</feature>
<dbReference type="PANTHER" id="PTHR45569:SF1">
    <property type="entry name" value="SENSOR PROTEIN KDPD"/>
    <property type="match status" value="1"/>
</dbReference>
<dbReference type="Proteomes" id="UP000613208">
    <property type="component" value="Unassembled WGS sequence"/>
</dbReference>
<evidence type="ECO:0000256" key="3">
    <source>
        <dbReference type="ARBA" id="ARBA00012438"/>
    </source>
</evidence>
<dbReference type="InterPro" id="IPR036890">
    <property type="entry name" value="HATPase_C_sf"/>
</dbReference>
<dbReference type="SUPFAM" id="SSF47384">
    <property type="entry name" value="Homodimeric domain of signal transducing histidine kinase"/>
    <property type="match status" value="1"/>
</dbReference>
<dbReference type="SMART" id="SM00388">
    <property type="entry name" value="HisKA"/>
    <property type="match status" value="1"/>
</dbReference>
<evidence type="ECO:0000256" key="6">
    <source>
        <dbReference type="ARBA" id="ARBA00022692"/>
    </source>
</evidence>
<dbReference type="InterPro" id="IPR003594">
    <property type="entry name" value="HATPase_dom"/>
</dbReference>
<dbReference type="InterPro" id="IPR025201">
    <property type="entry name" value="KdpD_TM"/>
</dbReference>
<keyword evidence="6 13" id="KW-0812">Transmembrane</keyword>
<keyword evidence="12 13" id="KW-0472">Membrane</keyword>
<keyword evidence="16" id="KW-1185">Reference proteome</keyword>
<gene>
    <name evidence="15" type="ORF">ANBU17_16680</name>
</gene>
<organism evidence="15 16">
    <name type="scientific">Anaerostipes butyraticus</name>
    <dbReference type="NCBI Taxonomy" id="645466"/>
    <lineage>
        <taxon>Bacteria</taxon>
        <taxon>Bacillati</taxon>
        <taxon>Bacillota</taxon>
        <taxon>Clostridia</taxon>
        <taxon>Lachnospirales</taxon>
        <taxon>Lachnospiraceae</taxon>
        <taxon>Anaerostipes</taxon>
    </lineage>
</organism>
<evidence type="ECO:0000313" key="16">
    <source>
        <dbReference type="Proteomes" id="UP000613208"/>
    </source>
</evidence>
<keyword evidence="11" id="KW-0902">Two-component regulatory system</keyword>
<evidence type="ECO:0000256" key="13">
    <source>
        <dbReference type="SAM" id="Phobius"/>
    </source>
</evidence>
<dbReference type="CDD" id="cd00075">
    <property type="entry name" value="HATPase"/>
    <property type="match status" value="1"/>
</dbReference>
<keyword evidence="4" id="KW-0597">Phosphoprotein</keyword>
<evidence type="ECO:0000313" key="15">
    <source>
        <dbReference type="EMBL" id="GFO85321.1"/>
    </source>
</evidence>
<dbReference type="InterPro" id="IPR005467">
    <property type="entry name" value="His_kinase_dom"/>
</dbReference>
<dbReference type="PROSITE" id="PS50109">
    <property type="entry name" value="HIS_KIN"/>
    <property type="match status" value="1"/>
</dbReference>
<evidence type="ECO:0000256" key="12">
    <source>
        <dbReference type="ARBA" id="ARBA00023136"/>
    </source>
</evidence>
<protein>
    <recommendedName>
        <fullName evidence="3">histidine kinase</fullName>
        <ecNumber evidence="3">2.7.13.3</ecNumber>
    </recommendedName>
</protein>
<evidence type="ECO:0000256" key="1">
    <source>
        <dbReference type="ARBA" id="ARBA00000085"/>
    </source>
</evidence>
<dbReference type="Gene3D" id="3.30.565.10">
    <property type="entry name" value="Histidine kinase-like ATPase, C-terminal domain"/>
    <property type="match status" value="1"/>
</dbReference>
<evidence type="ECO:0000256" key="5">
    <source>
        <dbReference type="ARBA" id="ARBA00022679"/>
    </source>
</evidence>
<comment type="catalytic activity">
    <reaction evidence="1">
        <text>ATP + protein L-histidine = ADP + protein N-phospho-L-histidine.</text>
        <dbReference type="EC" id="2.7.13.3"/>
    </reaction>
</comment>
<dbReference type="EC" id="2.7.13.3" evidence="3"/>
<dbReference type="InterPro" id="IPR036097">
    <property type="entry name" value="HisK_dim/P_sf"/>
</dbReference>
<keyword evidence="9" id="KW-0067">ATP-binding</keyword>
<dbReference type="GO" id="GO:0005886">
    <property type="term" value="C:plasma membrane"/>
    <property type="evidence" value="ECO:0007669"/>
    <property type="project" value="TreeGrafter"/>
</dbReference>
<dbReference type="PANTHER" id="PTHR45569">
    <property type="entry name" value="SENSOR PROTEIN KDPD"/>
    <property type="match status" value="1"/>
</dbReference>
<evidence type="ECO:0000256" key="11">
    <source>
        <dbReference type="ARBA" id="ARBA00023012"/>
    </source>
</evidence>
<feature type="transmembrane region" description="Helical" evidence="13">
    <location>
        <begin position="38"/>
        <end position="57"/>
    </location>
</feature>
<dbReference type="InterPro" id="IPR003661">
    <property type="entry name" value="HisK_dim/P_dom"/>
</dbReference>
<dbReference type="Pfam" id="PF00512">
    <property type="entry name" value="HisKA"/>
    <property type="match status" value="1"/>
</dbReference>
<dbReference type="SMART" id="SM00387">
    <property type="entry name" value="HATPase_c"/>
    <property type="match status" value="1"/>
</dbReference>
<dbReference type="InterPro" id="IPR052023">
    <property type="entry name" value="Histidine_kinase_KdpD"/>
</dbReference>
<evidence type="ECO:0000256" key="4">
    <source>
        <dbReference type="ARBA" id="ARBA00022553"/>
    </source>
</evidence>
<dbReference type="InterPro" id="IPR004358">
    <property type="entry name" value="Sig_transdc_His_kin-like_C"/>
</dbReference>
<evidence type="ECO:0000256" key="7">
    <source>
        <dbReference type="ARBA" id="ARBA00022741"/>
    </source>
</evidence>
<keyword evidence="7" id="KW-0547">Nucleotide-binding</keyword>
<dbReference type="GO" id="GO:0005524">
    <property type="term" value="F:ATP binding"/>
    <property type="evidence" value="ECO:0007669"/>
    <property type="project" value="UniProtKB-KW"/>
</dbReference>
<comment type="subcellular location">
    <subcellularLocation>
        <location evidence="2">Membrane</location>
        <topology evidence="2">Multi-pass membrane protein</topology>
    </subcellularLocation>
</comment>
<proteinExistence type="predicted"/>
<evidence type="ECO:0000256" key="10">
    <source>
        <dbReference type="ARBA" id="ARBA00022989"/>
    </source>
</evidence>
<dbReference type="SUPFAM" id="SSF55874">
    <property type="entry name" value="ATPase domain of HSP90 chaperone/DNA topoisomerase II/histidine kinase"/>
    <property type="match status" value="1"/>
</dbReference>
<dbReference type="AlphaFoldDB" id="A0A916Q940"/>
<comment type="caution">
    <text evidence="15">The sequence shown here is derived from an EMBL/GenBank/DDBJ whole genome shotgun (WGS) entry which is preliminary data.</text>
</comment>
<accession>A0A916Q940</accession>
<name>A0A916Q940_9FIRM</name>
<keyword evidence="10 13" id="KW-1133">Transmembrane helix</keyword>
<dbReference type="CDD" id="cd00082">
    <property type="entry name" value="HisKA"/>
    <property type="match status" value="1"/>
</dbReference>
<evidence type="ECO:0000256" key="8">
    <source>
        <dbReference type="ARBA" id="ARBA00022777"/>
    </source>
</evidence>
<dbReference type="Pfam" id="PF13493">
    <property type="entry name" value="DUF4118"/>
    <property type="match status" value="1"/>
</dbReference>
<dbReference type="InterPro" id="IPR038318">
    <property type="entry name" value="KdpD_sf"/>
</dbReference>
<keyword evidence="5" id="KW-0808">Transferase</keyword>
<dbReference type="GO" id="GO:0000155">
    <property type="term" value="F:phosphorelay sensor kinase activity"/>
    <property type="evidence" value="ECO:0007669"/>
    <property type="project" value="InterPro"/>
</dbReference>
<evidence type="ECO:0000256" key="9">
    <source>
        <dbReference type="ARBA" id="ARBA00022840"/>
    </source>
</evidence>
<feature type="transmembrane region" description="Helical" evidence="13">
    <location>
        <begin position="12"/>
        <end position="32"/>
    </location>
</feature>
<dbReference type="EMBL" id="BLYI01000035">
    <property type="protein sequence ID" value="GFO85321.1"/>
    <property type="molecule type" value="Genomic_DNA"/>
</dbReference>
<reference evidence="15" key="1">
    <citation type="submission" date="2020-06" db="EMBL/GenBank/DDBJ databases">
        <title>Characterization of fructooligosaccharide metabolism and fructooligosaccharide-degrading enzymes in human commensal butyrate producers.</title>
        <authorList>
            <person name="Tanno H."/>
            <person name="Fujii T."/>
            <person name="Hirano K."/>
            <person name="Maeno S."/>
            <person name="Tonozuka T."/>
            <person name="Sakamoto M."/>
            <person name="Ohkuma M."/>
            <person name="Tochio T."/>
            <person name="Endo A."/>
        </authorList>
    </citation>
    <scope>NUCLEOTIDE SEQUENCE</scope>
    <source>
        <strain evidence="15">JCM 17466</strain>
    </source>
</reference>
<keyword evidence="8" id="KW-0418">Kinase</keyword>
<feature type="transmembrane region" description="Helical" evidence="13">
    <location>
        <begin position="64"/>
        <end position="83"/>
    </location>
</feature>
<feature type="transmembrane region" description="Helical" evidence="13">
    <location>
        <begin position="89"/>
        <end position="106"/>
    </location>
</feature>
<dbReference type="Gene3D" id="1.10.287.130">
    <property type="match status" value="1"/>
</dbReference>
<dbReference type="Pfam" id="PF02518">
    <property type="entry name" value="HATPase_c"/>
    <property type="match status" value="1"/>
</dbReference>
<evidence type="ECO:0000259" key="14">
    <source>
        <dbReference type="PROSITE" id="PS50109"/>
    </source>
</evidence>
<sequence length="349" mass="39003">MEYLKKCARNLLLPVFILAVSFGISLVIQTIFHTDTLIPTIFVLAVFLIAMTAEGYVLPIIASLFSVLAVTFAFTFPYFTFNFSVPESIFSAVIMLIITILTSTLTTKVKKEKKIRAESEKERMRANLLRAVSHDLRTPLTTIYGASSALMENYDDLSRDQQKELLKEMKEDSEWLIRMVENLLSITKIGDENVKIVKMPTVIEELLDTVLVKFSKRYPETEVAIEMSEEFITVPMDAMLIEQVFLNLLENAVQHAQGMTELLIRVKLEGEKAVFSIADNGCGIPKEQINDLFTGYLDRKGTRADCKKSNMGIGLSVCAAIVKAHGGSITAANRENGGAEFRFDLSMEG</sequence>